<evidence type="ECO:0000313" key="4">
    <source>
        <dbReference type="EMBL" id="GGH48552.1"/>
    </source>
</evidence>
<dbReference type="InterPro" id="IPR013022">
    <property type="entry name" value="Xyl_isomerase-like_TIM-brl"/>
</dbReference>
<accession>A0A917II04</accession>
<keyword evidence="1" id="KW-0119">Carbohydrate metabolism</keyword>
<feature type="domain" description="Xylose isomerase-like TIM barrel" evidence="3">
    <location>
        <begin position="32"/>
        <end position="274"/>
    </location>
</feature>
<organism evidence="4 5">
    <name type="scientific">Microbacterium album</name>
    <dbReference type="NCBI Taxonomy" id="2053191"/>
    <lineage>
        <taxon>Bacteria</taxon>
        <taxon>Bacillati</taxon>
        <taxon>Actinomycetota</taxon>
        <taxon>Actinomycetes</taxon>
        <taxon>Micrococcales</taxon>
        <taxon>Microbacteriaceae</taxon>
        <taxon>Microbacterium</taxon>
    </lineage>
</organism>
<evidence type="ECO:0000259" key="3">
    <source>
        <dbReference type="Pfam" id="PF01261"/>
    </source>
</evidence>
<dbReference type="InterPro" id="IPR036237">
    <property type="entry name" value="Xyl_isomerase-like_sf"/>
</dbReference>
<name>A0A917II04_9MICO</name>
<comment type="caution">
    <text evidence="4">The sequence shown here is derived from an EMBL/GenBank/DDBJ whole genome shotgun (WGS) entry which is preliminary data.</text>
</comment>
<dbReference type="PANTHER" id="PTHR12110:SF41">
    <property type="entry name" value="INOSOSE DEHYDRATASE"/>
    <property type="match status" value="1"/>
</dbReference>
<evidence type="ECO:0000313" key="5">
    <source>
        <dbReference type="Proteomes" id="UP000657592"/>
    </source>
</evidence>
<reference evidence="4" key="2">
    <citation type="submission" date="2020-09" db="EMBL/GenBank/DDBJ databases">
        <authorList>
            <person name="Sun Q."/>
            <person name="Zhou Y."/>
        </authorList>
    </citation>
    <scope>NUCLEOTIDE SEQUENCE</scope>
    <source>
        <strain evidence="4">CGMCC 1.15794</strain>
    </source>
</reference>
<proteinExistence type="predicted"/>
<dbReference type="Gene3D" id="3.20.20.150">
    <property type="entry name" value="Divalent-metal-dependent TIM barrel enzymes"/>
    <property type="match status" value="1"/>
</dbReference>
<dbReference type="InterPro" id="IPR050312">
    <property type="entry name" value="IolE/XylAMocC-like"/>
</dbReference>
<dbReference type="SUPFAM" id="SSF51658">
    <property type="entry name" value="Xylose isomerase-like"/>
    <property type="match status" value="1"/>
</dbReference>
<protein>
    <submittedName>
        <fullName evidence="4">Inosose dehydratase</fullName>
    </submittedName>
</protein>
<evidence type="ECO:0000256" key="2">
    <source>
        <dbReference type="SAM" id="MobiDB-lite"/>
    </source>
</evidence>
<gene>
    <name evidence="4" type="primary">iolE</name>
    <name evidence="4" type="ORF">GCM10010921_26100</name>
</gene>
<reference evidence="4" key="1">
    <citation type="journal article" date="2014" name="Int. J. Syst. Evol. Microbiol.">
        <title>Complete genome sequence of Corynebacterium casei LMG S-19264T (=DSM 44701T), isolated from a smear-ripened cheese.</title>
        <authorList>
            <consortium name="US DOE Joint Genome Institute (JGI-PGF)"/>
            <person name="Walter F."/>
            <person name="Albersmeier A."/>
            <person name="Kalinowski J."/>
            <person name="Ruckert C."/>
        </authorList>
    </citation>
    <scope>NUCLEOTIDE SEQUENCE</scope>
    <source>
        <strain evidence="4">CGMCC 1.15794</strain>
    </source>
</reference>
<dbReference type="PANTHER" id="PTHR12110">
    <property type="entry name" value="HYDROXYPYRUVATE ISOMERASE"/>
    <property type="match status" value="1"/>
</dbReference>
<dbReference type="Proteomes" id="UP000657592">
    <property type="component" value="Unassembled WGS sequence"/>
</dbReference>
<dbReference type="Pfam" id="PF01261">
    <property type="entry name" value="AP_endonuc_2"/>
    <property type="match status" value="1"/>
</dbReference>
<keyword evidence="5" id="KW-1185">Reference proteome</keyword>
<sequence>MNATVAGAPVSFGVFELTPEGSEIVSPDELLESLAAAGYRGVDLGPEGYLGRGPELRARLDRFGLDLAGGWVQLPLTDDDAFEASLPTLRSVLRRFSEGAERGPARLPLPTLADDGSATRKAHPGRGEEVDPLAATAWHRLLANLETAARIVREAGFEPTFHHHAGTFVESPAEIDHFLAHSDVGLTLDTGHLFIAGGDPAEAIRRWGDRINHLHLKDVDVGRLRGVLSAGGGMREVWSGGAFVAFGRGDVDLEGVMEAMQRRAYDGWVVVEQDVLNGPSAPIAEFLASRSVDQRINRGALSRWV</sequence>
<dbReference type="AlphaFoldDB" id="A0A917II04"/>
<dbReference type="RefSeq" id="WP_188756748.1">
    <property type="nucleotide sequence ID" value="NZ_BMJY01000014.1"/>
</dbReference>
<evidence type="ECO:0000256" key="1">
    <source>
        <dbReference type="ARBA" id="ARBA00023277"/>
    </source>
</evidence>
<dbReference type="EMBL" id="BMJY01000014">
    <property type="protein sequence ID" value="GGH48552.1"/>
    <property type="molecule type" value="Genomic_DNA"/>
</dbReference>
<feature type="region of interest" description="Disordered" evidence="2">
    <location>
        <begin position="102"/>
        <end position="127"/>
    </location>
</feature>